<comment type="caution">
    <text evidence="6">The sequence shown here is derived from an EMBL/GenBank/DDBJ whole genome shotgun (WGS) entry which is preliminary data.</text>
</comment>
<evidence type="ECO:0000256" key="2">
    <source>
        <dbReference type="ARBA" id="ARBA00022692"/>
    </source>
</evidence>
<organism evidence="6 7">
    <name type="scientific">Periplaneta americana</name>
    <name type="common">American cockroach</name>
    <name type="synonym">Blatta americana</name>
    <dbReference type="NCBI Taxonomy" id="6978"/>
    <lineage>
        <taxon>Eukaryota</taxon>
        <taxon>Metazoa</taxon>
        <taxon>Ecdysozoa</taxon>
        <taxon>Arthropoda</taxon>
        <taxon>Hexapoda</taxon>
        <taxon>Insecta</taxon>
        <taxon>Pterygota</taxon>
        <taxon>Neoptera</taxon>
        <taxon>Polyneoptera</taxon>
        <taxon>Dictyoptera</taxon>
        <taxon>Blattodea</taxon>
        <taxon>Blattoidea</taxon>
        <taxon>Blattidae</taxon>
        <taxon>Blattinae</taxon>
        <taxon>Periplaneta</taxon>
    </lineage>
</organism>
<proteinExistence type="predicted"/>
<protein>
    <submittedName>
        <fullName evidence="6">Uncharacterized protein</fullName>
    </submittedName>
</protein>
<evidence type="ECO:0000256" key="3">
    <source>
        <dbReference type="ARBA" id="ARBA00022989"/>
    </source>
</evidence>
<dbReference type="PANTHER" id="PTHR10924">
    <property type="entry name" value="MAJOR FACILITATOR SUPERFAMILY PROTEIN-RELATED"/>
    <property type="match status" value="1"/>
</dbReference>
<keyword evidence="7" id="KW-1185">Reference proteome</keyword>
<reference evidence="6 7" key="1">
    <citation type="journal article" date="2022" name="Allergy">
        <title>Genome assembly and annotation of Periplaneta americana reveal a comprehensive cockroach allergen profile.</title>
        <authorList>
            <person name="Wang L."/>
            <person name="Xiong Q."/>
            <person name="Saelim N."/>
            <person name="Wang L."/>
            <person name="Nong W."/>
            <person name="Wan A.T."/>
            <person name="Shi M."/>
            <person name="Liu X."/>
            <person name="Cao Q."/>
            <person name="Hui J.H.L."/>
            <person name="Sookrung N."/>
            <person name="Leung T.F."/>
            <person name="Tungtrongchitr A."/>
            <person name="Tsui S.K.W."/>
        </authorList>
    </citation>
    <scope>NUCLEOTIDE SEQUENCE [LARGE SCALE GENOMIC DNA]</scope>
    <source>
        <strain evidence="6">PWHHKU_190912</strain>
    </source>
</reference>
<feature type="transmembrane region" description="Helical" evidence="5">
    <location>
        <begin position="119"/>
        <end position="141"/>
    </location>
</feature>
<comment type="subcellular location">
    <subcellularLocation>
        <location evidence="1">Membrane</location>
        <topology evidence="1">Multi-pass membrane protein</topology>
    </subcellularLocation>
</comment>
<dbReference type="SUPFAM" id="SSF103473">
    <property type="entry name" value="MFS general substrate transporter"/>
    <property type="match status" value="1"/>
</dbReference>
<dbReference type="InterPro" id="IPR049680">
    <property type="entry name" value="FLVCR1-2_SLC49-like"/>
</dbReference>
<name>A0ABQ8SCU4_PERAM</name>
<gene>
    <name evidence="6" type="ORF">ANN_20435</name>
</gene>
<dbReference type="Proteomes" id="UP001148838">
    <property type="component" value="Unassembled WGS sequence"/>
</dbReference>
<sequence length="248" mass="26855">MGFLVPPLLVKNHDNTDDIGSELATMFYYTAGFSTAVFLAAVFFFQDRPPTPPSAQQAQQKENASRNADGFLNLVRRLFGNRSFVLVLLAFSINQGVTNSVSTLLNQLLLTYFEGGEEFAGIVGLVSITSGMVGGVLLGVLQDRTHRFKCFLGGYMPIAYDFAAELTYPEPEGMTAGILILPAQISGALFTLGYGEMLRSVGPLWANVTLCCTLLVGSVIHVVIRPDLRRQAVCRASVQDSVPSYNAT</sequence>
<evidence type="ECO:0000313" key="6">
    <source>
        <dbReference type="EMBL" id="KAJ4431830.1"/>
    </source>
</evidence>
<accession>A0ABQ8SCU4</accession>
<evidence type="ECO:0000256" key="5">
    <source>
        <dbReference type="SAM" id="Phobius"/>
    </source>
</evidence>
<keyword evidence="3 5" id="KW-1133">Transmembrane helix</keyword>
<evidence type="ECO:0000313" key="7">
    <source>
        <dbReference type="Proteomes" id="UP001148838"/>
    </source>
</evidence>
<feature type="transmembrane region" description="Helical" evidence="5">
    <location>
        <begin position="204"/>
        <end position="224"/>
    </location>
</feature>
<evidence type="ECO:0000256" key="1">
    <source>
        <dbReference type="ARBA" id="ARBA00004141"/>
    </source>
</evidence>
<dbReference type="InterPro" id="IPR036259">
    <property type="entry name" value="MFS_trans_sf"/>
</dbReference>
<dbReference type="Gene3D" id="1.20.1250.20">
    <property type="entry name" value="MFS general substrate transporter like domains"/>
    <property type="match status" value="1"/>
</dbReference>
<dbReference type="PANTHER" id="PTHR10924:SF4">
    <property type="entry name" value="GH15861P"/>
    <property type="match status" value="1"/>
</dbReference>
<keyword evidence="2 5" id="KW-0812">Transmembrane</keyword>
<dbReference type="Pfam" id="PF07690">
    <property type="entry name" value="MFS_1"/>
    <property type="match status" value="1"/>
</dbReference>
<feature type="transmembrane region" description="Helical" evidence="5">
    <location>
        <begin position="84"/>
        <end position="113"/>
    </location>
</feature>
<feature type="transmembrane region" description="Helical" evidence="5">
    <location>
        <begin position="26"/>
        <end position="45"/>
    </location>
</feature>
<dbReference type="EMBL" id="JAJSOF020000029">
    <property type="protein sequence ID" value="KAJ4431830.1"/>
    <property type="molecule type" value="Genomic_DNA"/>
</dbReference>
<keyword evidence="4 5" id="KW-0472">Membrane</keyword>
<dbReference type="InterPro" id="IPR011701">
    <property type="entry name" value="MFS"/>
</dbReference>
<evidence type="ECO:0000256" key="4">
    <source>
        <dbReference type="ARBA" id="ARBA00023136"/>
    </source>
</evidence>
<feature type="transmembrane region" description="Helical" evidence="5">
    <location>
        <begin position="174"/>
        <end position="192"/>
    </location>
</feature>